<dbReference type="Pfam" id="PF01458">
    <property type="entry name" value="SUFBD_core"/>
    <property type="match status" value="1"/>
</dbReference>
<reference evidence="2 3" key="1">
    <citation type="submission" date="2015-10" db="EMBL/GenBank/DDBJ databases">
        <title>Draft genome sequence of Novosphingobium fuchskuhlense DSM 25065 isolated from a surface water sample of the southwest basin of Lake Grosse Fuchskuhle.</title>
        <authorList>
            <person name="Ruckert C."/>
            <person name="Winkler A."/>
            <person name="Glaeser J."/>
            <person name="Grossart H.-P."/>
            <person name="Kalinowski J."/>
            <person name="Glaeser S."/>
        </authorList>
    </citation>
    <scope>NUCLEOTIDE SEQUENCE [LARGE SCALE GENOMIC DNA]</scope>
    <source>
        <strain evidence="2 3">FNE08-7</strain>
    </source>
</reference>
<dbReference type="PANTHER" id="PTHR43575">
    <property type="entry name" value="PROTEIN ABCI7, CHLOROPLASTIC"/>
    <property type="match status" value="1"/>
</dbReference>
<dbReference type="InterPro" id="IPR055346">
    <property type="entry name" value="Fe-S_cluster_assembly_SufBD"/>
</dbReference>
<dbReference type="RefSeq" id="WP_067906352.1">
    <property type="nucleotide sequence ID" value="NZ_KQ954244.1"/>
</dbReference>
<dbReference type="EMBL" id="LLZS01000003">
    <property type="protein sequence ID" value="KUR72180.1"/>
    <property type="molecule type" value="Genomic_DNA"/>
</dbReference>
<evidence type="ECO:0000313" key="3">
    <source>
        <dbReference type="Proteomes" id="UP000058012"/>
    </source>
</evidence>
<sequence>MASLALPTRPLPTKRDEAYRYADLAALAPLWPLAVQEIRVAAGASDALAITARSDRAEARELLITLEDGASFDLRVLNAGSAYGRIAVTAVLGKGASFHFGAAQMGAGTQTLEIVTEVRHLQPDAVSRQVVRSVLGGQATGTYLGKVHVARGAIGTDGEQSIRAMLLDRTATANARPELEIYADDVKCAHGCAVGELDPQGLFYLQSRGLPPAEAKKLMLHAFIAEAFVGAPEAEALTEAALAGLENLL</sequence>
<keyword evidence="3" id="KW-1185">Reference proteome</keyword>
<comment type="caution">
    <text evidence="2">The sequence shown here is derived from an EMBL/GenBank/DDBJ whole genome shotgun (WGS) entry which is preliminary data.</text>
</comment>
<dbReference type="Proteomes" id="UP000058012">
    <property type="component" value="Unassembled WGS sequence"/>
</dbReference>
<dbReference type="PANTHER" id="PTHR43575:SF1">
    <property type="entry name" value="PROTEIN ABCI7, CHLOROPLASTIC"/>
    <property type="match status" value="1"/>
</dbReference>
<organism evidence="2 3">
    <name type="scientific">Novosphingobium fuchskuhlense</name>
    <dbReference type="NCBI Taxonomy" id="1117702"/>
    <lineage>
        <taxon>Bacteria</taxon>
        <taxon>Pseudomonadati</taxon>
        <taxon>Pseudomonadota</taxon>
        <taxon>Alphaproteobacteria</taxon>
        <taxon>Sphingomonadales</taxon>
        <taxon>Sphingomonadaceae</taxon>
        <taxon>Novosphingobium</taxon>
    </lineage>
</organism>
<accession>A0A117UWK2</accession>
<name>A0A117UWK2_9SPHN</name>
<dbReference type="InterPro" id="IPR000825">
    <property type="entry name" value="SUF_FeS_clus_asmbl_SufBD_core"/>
</dbReference>
<proteinExistence type="predicted"/>
<protein>
    <submittedName>
        <fullName evidence="2">Fe-S cluster assembly protein SufD</fullName>
    </submittedName>
</protein>
<dbReference type="AlphaFoldDB" id="A0A117UWK2"/>
<dbReference type="STRING" id="1117702.AQZ52_02490"/>
<dbReference type="InterPro" id="IPR037284">
    <property type="entry name" value="SUF_FeS_clus_asmbl_SufBD_sf"/>
</dbReference>
<gene>
    <name evidence="2" type="ORF">AQZ52_02490</name>
</gene>
<dbReference type="SUPFAM" id="SSF101960">
    <property type="entry name" value="Stabilizer of iron transporter SufD"/>
    <property type="match status" value="1"/>
</dbReference>
<feature type="domain" description="SUF system FeS cluster assembly SufBD core" evidence="1">
    <location>
        <begin position="56"/>
        <end position="223"/>
    </location>
</feature>
<evidence type="ECO:0000313" key="2">
    <source>
        <dbReference type="EMBL" id="KUR72180.1"/>
    </source>
</evidence>
<dbReference type="GO" id="GO:0016226">
    <property type="term" value="P:iron-sulfur cluster assembly"/>
    <property type="evidence" value="ECO:0007669"/>
    <property type="project" value="InterPro"/>
</dbReference>
<evidence type="ECO:0000259" key="1">
    <source>
        <dbReference type="Pfam" id="PF01458"/>
    </source>
</evidence>